<keyword evidence="4" id="KW-1185">Reference proteome</keyword>
<accession>A0A9P7MA90</accession>
<dbReference type="EMBL" id="SRPO01000280">
    <property type="protein sequence ID" value="KAG5934914.1"/>
    <property type="molecule type" value="Genomic_DNA"/>
</dbReference>
<dbReference type="OrthoDB" id="5593818at2759"/>
<reference evidence="3 4" key="1">
    <citation type="journal article" date="2020" name="bioRxiv">
        <title>Whole genome comparisons of ergot fungi reveals the divergence and evolution of species within the genus Claviceps are the result of varying mechanisms driving genome evolution and host range expansion.</title>
        <authorList>
            <person name="Wyka S.A."/>
            <person name="Mondo S.J."/>
            <person name="Liu M."/>
            <person name="Dettman J."/>
            <person name="Nalam V."/>
            <person name="Broders K.D."/>
        </authorList>
    </citation>
    <scope>NUCLEOTIDE SEQUENCE [LARGE SCALE GENOMIC DNA]</scope>
    <source>
        <strain evidence="3 4">CCC 1485</strain>
    </source>
</reference>
<evidence type="ECO:0000313" key="3">
    <source>
        <dbReference type="EMBL" id="KAG5934914.1"/>
    </source>
</evidence>
<feature type="region of interest" description="Disordered" evidence="2">
    <location>
        <begin position="212"/>
        <end position="234"/>
    </location>
</feature>
<dbReference type="InterPro" id="IPR019171">
    <property type="entry name" value="MIX23"/>
</dbReference>
<dbReference type="Proteomes" id="UP000706124">
    <property type="component" value="Unassembled WGS sequence"/>
</dbReference>
<gene>
    <name evidence="3" type="ORF">E4U60_003485</name>
</gene>
<dbReference type="Pfam" id="PF09774">
    <property type="entry name" value="MIX23"/>
    <property type="match status" value="1"/>
</dbReference>
<evidence type="ECO:0008006" key="5">
    <source>
        <dbReference type="Google" id="ProtNLM"/>
    </source>
</evidence>
<evidence type="ECO:0000256" key="1">
    <source>
        <dbReference type="ARBA" id="ARBA00024204"/>
    </source>
</evidence>
<dbReference type="GO" id="GO:0005758">
    <property type="term" value="C:mitochondrial intermembrane space"/>
    <property type="evidence" value="ECO:0007669"/>
    <property type="project" value="InterPro"/>
</dbReference>
<proteinExistence type="inferred from homology"/>
<dbReference type="PANTHER" id="PTHR31905:SF2">
    <property type="entry name" value="PROTEIN MIX23"/>
    <property type="match status" value="1"/>
</dbReference>
<organism evidence="3 4">
    <name type="scientific">Claviceps pazoutovae</name>
    <dbReference type="NCBI Taxonomy" id="1649127"/>
    <lineage>
        <taxon>Eukaryota</taxon>
        <taxon>Fungi</taxon>
        <taxon>Dikarya</taxon>
        <taxon>Ascomycota</taxon>
        <taxon>Pezizomycotina</taxon>
        <taxon>Sordariomycetes</taxon>
        <taxon>Hypocreomycetidae</taxon>
        <taxon>Hypocreales</taxon>
        <taxon>Clavicipitaceae</taxon>
        <taxon>Claviceps</taxon>
    </lineage>
</organism>
<sequence length="234" mass="26155">MWFNVKLQNAGKLTCSGEPVMRGMPDLPNQPLLSPQFCFSPGTLRVPDASIDHLTDFLRYSRAAVDDTISQNLNGLIRPARTGFDPNSTAVRTIPSTPGQISSQACQSFQDRILFPAWKARSDALDYCALVAASPDPDDPEATLRDVEIQKGRERIIDERLDPYSARFSPREARTQILASLVRQERSIEDIVRHRTWTVLQERCRVPQSTWQEAMASRGTDRGKSAGNANAEKL</sequence>
<evidence type="ECO:0000256" key="2">
    <source>
        <dbReference type="SAM" id="MobiDB-lite"/>
    </source>
</evidence>
<comment type="similarity">
    <text evidence="1">Belongs to the MIX23 family.</text>
</comment>
<dbReference type="AlphaFoldDB" id="A0A9P7MA90"/>
<name>A0A9P7MA90_9HYPO</name>
<evidence type="ECO:0000313" key="4">
    <source>
        <dbReference type="Proteomes" id="UP000706124"/>
    </source>
</evidence>
<protein>
    <recommendedName>
        <fullName evidence="5">Caffeine-induced death protein Cid2</fullName>
    </recommendedName>
</protein>
<comment type="caution">
    <text evidence="3">The sequence shown here is derived from an EMBL/GenBank/DDBJ whole genome shotgun (WGS) entry which is preliminary data.</text>
</comment>
<dbReference type="PANTHER" id="PTHR31905">
    <property type="entry name" value="COILED-COIL DOMAIN-CONTAINING PROTEIN 58"/>
    <property type="match status" value="1"/>
</dbReference>